<gene>
    <name evidence="13" type="ORF">FSP39_006858</name>
</gene>
<protein>
    <recommendedName>
        <fullName evidence="12">alpha-1,2-Mannosidase</fullName>
        <ecNumber evidence="12">3.2.1.-</ecNumber>
    </recommendedName>
</protein>
<feature type="active site" evidence="10">
    <location>
        <position position="285"/>
    </location>
</feature>
<evidence type="ECO:0000256" key="1">
    <source>
        <dbReference type="ARBA" id="ARBA00004648"/>
    </source>
</evidence>
<evidence type="ECO:0000256" key="8">
    <source>
        <dbReference type="ARBA" id="ARBA00023180"/>
    </source>
</evidence>
<dbReference type="GO" id="GO:0005509">
    <property type="term" value="F:calcium ion binding"/>
    <property type="evidence" value="ECO:0007669"/>
    <property type="project" value="InterPro"/>
</dbReference>
<dbReference type="FunFam" id="1.50.10.10:FF:000016">
    <property type="entry name" value="alpha-1,2-Mannosidase"/>
    <property type="match status" value="1"/>
</dbReference>
<dbReference type="GO" id="GO:0005789">
    <property type="term" value="C:endoplasmic reticulum membrane"/>
    <property type="evidence" value="ECO:0007669"/>
    <property type="project" value="UniProtKB-SubCell"/>
</dbReference>
<evidence type="ECO:0000256" key="11">
    <source>
        <dbReference type="PIRSR" id="PIRSR601382-2"/>
    </source>
</evidence>
<dbReference type="PRINTS" id="PR00747">
    <property type="entry name" value="GLYHDRLASE47"/>
</dbReference>
<dbReference type="GO" id="GO:0004571">
    <property type="term" value="F:mannosyl-oligosaccharide 1,2-alpha-mannosidase activity"/>
    <property type="evidence" value="ECO:0007669"/>
    <property type="project" value="InterPro"/>
</dbReference>
<proteinExistence type="inferred from homology"/>
<evidence type="ECO:0000256" key="4">
    <source>
        <dbReference type="ARBA" id="ARBA00022824"/>
    </source>
</evidence>
<evidence type="ECO:0000256" key="3">
    <source>
        <dbReference type="ARBA" id="ARBA00022692"/>
    </source>
</evidence>
<organism evidence="13 14">
    <name type="scientific">Pinctada imbricata</name>
    <name type="common">Atlantic pearl-oyster</name>
    <name type="synonym">Pinctada martensii</name>
    <dbReference type="NCBI Taxonomy" id="66713"/>
    <lineage>
        <taxon>Eukaryota</taxon>
        <taxon>Metazoa</taxon>
        <taxon>Spiralia</taxon>
        <taxon>Lophotrochozoa</taxon>
        <taxon>Mollusca</taxon>
        <taxon>Bivalvia</taxon>
        <taxon>Autobranchia</taxon>
        <taxon>Pteriomorphia</taxon>
        <taxon>Pterioida</taxon>
        <taxon>Pterioidea</taxon>
        <taxon>Pteriidae</taxon>
        <taxon>Pinctada</taxon>
    </lineage>
</organism>
<comment type="caution">
    <text evidence="13">The sequence shown here is derived from an EMBL/GenBank/DDBJ whole genome shotgun (WGS) entry which is preliminary data.</text>
</comment>
<evidence type="ECO:0000256" key="12">
    <source>
        <dbReference type="RuleBase" id="RU361193"/>
    </source>
</evidence>
<feature type="binding site" evidence="11">
    <location>
        <position position="494"/>
    </location>
    <ligand>
        <name>Ca(2+)</name>
        <dbReference type="ChEBI" id="CHEBI:29108"/>
    </ligand>
</feature>
<comment type="function">
    <text evidence="9">Extracts misfolded glycoproteins, but not glycoproteins undergoing productive folding, from the calnexin cycle. It is directly involved in endoplasmic reticulum-associated degradation (ERAD) and targets misfolded glycoproteins for degradation in an N-glycan-independent manner, probably by forming a complex with SEL1L. It has low mannosidase activity, catalyzing mannose trimming from Man8GlcNAc2 to Man7GlcNAc2.</text>
</comment>
<dbReference type="PANTHER" id="PTHR45679:SF5">
    <property type="entry name" value="ER DEGRADATION-ENHANCING ALPHA-MANNOSIDASE-LIKE PROTEIN 1"/>
    <property type="match status" value="1"/>
</dbReference>
<sequence length="576" mass="66414">MKVFRIILVLTNFLNITPRLHWLRGETNPYEDKYGYFSERERLESLDKVRNMFYFGYDNYMKYAFPEDELNPIYCKGRGHDHTNPFNININDVLGDYMLTLVDTLDTLVIMGNATEFKKAVHLVIDNLDFNKPVTVQVFEATIRVVGSLLSAHLIITDPRQPFGDMIPEGYDNELLSLANDLAARLLPAFENTATGIPFPRVNLSHGVPLNCINETCTSGAGTLVLEFGLLSRLLGDPIYEAYARRAVKRLWEYRSNITGLLGNVINIQTGEWTGQMSGLGAGLDSFYEYLLKAFILFGEEEDLKMFKESYETIKFHMKRGRLKCNKGEGHAPLYVNVHMRTGDTINNWVDSLQAAWPGVQVLNGDIDEAICTHALFYSIWRKYSMLPERYNWYLRAPDVSFYPLRPELVESTYFLYRATKNPFYLHVGKDILHSLLNYTKAECGFGTVHDVIDKSLEDRMESFFLSETCKYLYLLFDKDNHVNTDLSGYIFNTEGHLIPVSKRFRHKPWEEESERQTEVTESADKKVISVVNVQSNSSLSHVHCQSIPQEQRYFLPLRTDYFEQMQNAVGVFDMI</sequence>
<reference evidence="13" key="1">
    <citation type="submission" date="2019-08" db="EMBL/GenBank/DDBJ databases">
        <title>The improved chromosome-level genome for the pearl oyster Pinctada fucata martensii using PacBio sequencing and Hi-C.</title>
        <authorList>
            <person name="Zheng Z."/>
        </authorList>
    </citation>
    <scope>NUCLEOTIDE SEQUENCE</scope>
    <source>
        <strain evidence="13">ZZ-2019</strain>
        <tissue evidence="13">Adductor muscle</tissue>
    </source>
</reference>
<keyword evidence="11" id="KW-0479">Metal-binding</keyword>
<keyword evidence="14" id="KW-1185">Reference proteome</keyword>
<keyword evidence="6" id="KW-1133">Transmembrane helix</keyword>
<dbReference type="AlphaFoldDB" id="A0AA88YI31"/>
<keyword evidence="8" id="KW-0325">Glycoprotein</keyword>
<evidence type="ECO:0000313" key="14">
    <source>
        <dbReference type="Proteomes" id="UP001186944"/>
    </source>
</evidence>
<dbReference type="SUPFAM" id="SSF48225">
    <property type="entry name" value="Seven-hairpin glycosidases"/>
    <property type="match status" value="1"/>
</dbReference>
<keyword evidence="12" id="KW-0326">Glycosidase</keyword>
<feature type="active site" description="Proton donor" evidence="10">
    <location>
        <position position="389"/>
    </location>
</feature>
<dbReference type="Pfam" id="PF01532">
    <property type="entry name" value="Glyco_hydro_47"/>
    <property type="match status" value="1"/>
</dbReference>
<name>A0AA88YI31_PINIB</name>
<evidence type="ECO:0000256" key="9">
    <source>
        <dbReference type="ARBA" id="ARBA00060207"/>
    </source>
</evidence>
<dbReference type="Gene3D" id="1.50.10.10">
    <property type="match status" value="1"/>
</dbReference>
<dbReference type="InterPro" id="IPR044674">
    <property type="entry name" value="EDEM1/2/3"/>
</dbReference>
<dbReference type="InterPro" id="IPR036026">
    <property type="entry name" value="Seven-hairpin_glycosidases"/>
</dbReference>
<accession>A0AA88YI31</accession>
<dbReference type="GO" id="GO:0044322">
    <property type="term" value="C:endoplasmic reticulum quality control compartment"/>
    <property type="evidence" value="ECO:0007669"/>
    <property type="project" value="GOC"/>
</dbReference>
<evidence type="ECO:0000256" key="6">
    <source>
        <dbReference type="ARBA" id="ARBA00022989"/>
    </source>
</evidence>
<feature type="active site" description="Proton donor" evidence="10">
    <location>
        <position position="140"/>
    </location>
</feature>
<dbReference type="EC" id="3.2.1.-" evidence="12"/>
<comment type="similarity">
    <text evidence="2 12">Belongs to the glycosyl hydrolase 47 family.</text>
</comment>
<comment type="cofactor">
    <cofactor evidence="11">
        <name>Ca(2+)</name>
        <dbReference type="ChEBI" id="CHEBI:29108"/>
    </cofactor>
</comment>
<keyword evidence="11" id="KW-0106">Calcium</keyword>
<evidence type="ECO:0000256" key="10">
    <source>
        <dbReference type="PIRSR" id="PIRSR601382-1"/>
    </source>
</evidence>
<keyword evidence="12" id="KW-0378">Hydrolase</keyword>
<keyword evidence="5" id="KW-0735">Signal-anchor</keyword>
<evidence type="ECO:0000313" key="13">
    <source>
        <dbReference type="EMBL" id="KAK3101862.1"/>
    </source>
</evidence>
<dbReference type="InterPro" id="IPR001382">
    <property type="entry name" value="Glyco_hydro_47"/>
</dbReference>
<keyword evidence="4" id="KW-0256">Endoplasmic reticulum</keyword>
<keyword evidence="3" id="KW-0812">Transmembrane</keyword>
<dbReference type="InterPro" id="IPR012341">
    <property type="entry name" value="6hp_glycosidase-like_sf"/>
</dbReference>
<dbReference type="GO" id="GO:0005975">
    <property type="term" value="P:carbohydrate metabolic process"/>
    <property type="evidence" value="ECO:0007669"/>
    <property type="project" value="InterPro"/>
</dbReference>
<evidence type="ECO:0000256" key="5">
    <source>
        <dbReference type="ARBA" id="ARBA00022968"/>
    </source>
</evidence>
<keyword evidence="7" id="KW-0472">Membrane</keyword>
<dbReference type="Proteomes" id="UP001186944">
    <property type="component" value="Unassembled WGS sequence"/>
</dbReference>
<evidence type="ECO:0000256" key="7">
    <source>
        <dbReference type="ARBA" id="ARBA00023136"/>
    </source>
</evidence>
<evidence type="ECO:0000256" key="2">
    <source>
        <dbReference type="ARBA" id="ARBA00007658"/>
    </source>
</evidence>
<dbReference type="EMBL" id="VSWD01000005">
    <property type="protein sequence ID" value="KAK3101862.1"/>
    <property type="molecule type" value="Genomic_DNA"/>
</dbReference>
<comment type="subcellular location">
    <subcellularLocation>
        <location evidence="1">Endoplasmic reticulum membrane</location>
        <topology evidence="1">Single-pass type II membrane protein</topology>
    </subcellularLocation>
</comment>
<feature type="active site" evidence="10">
    <location>
        <position position="408"/>
    </location>
</feature>
<dbReference type="PANTHER" id="PTHR45679">
    <property type="entry name" value="ER DEGRADATION-ENHANCING ALPHA-MANNOSIDASE-LIKE PROTEIN 2"/>
    <property type="match status" value="1"/>
</dbReference>
<dbReference type="GO" id="GO:1904380">
    <property type="term" value="P:endoplasmic reticulum mannose trimming"/>
    <property type="evidence" value="ECO:0007669"/>
    <property type="project" value="InterPro"/>
</dbReference>